<organism evidence="3 4">
    <name type="scientific">Neobacillus driksii</name>
    <dbReference type="NCBI Taxonomy" id="3035913"/>
    <lineage>
        <taxon>Bacteria</taxon>
        <taxon>Bacillati</taxon>
        <taxon>Bacillota</taxon>
        <taxon>Bacilli</taxon>
        <taxon>Bacillales</taxon>
        <taxon>Bacillaceae</taxon>
        <taxon>Neobacillus</taxon>
    </lineage>
</organism>
<dbReference type="InterPro" id="IPR050807">
    <property type="entry name" value="TransReg_Diox_bact_type"/>
</dbReference>
<dbReference type="CDD" id="cd00093">
    <property type="entry name" value="HTH_XRE"/>
    <property type="match status" value="1"/>
</dbReference>
<dbReference type="PANTHER" id="PTHR46797">
    <property type="entry name" value="HTH-TYPE TRANSCRIPTIONAL REGULATOR"/>
    <property type="match status" value="1"/>
</dbReference>
<dbReference type="Pfam" id="PF01381">
    <property type="entry name" value="HTH_3"/>
    <property type="match status" value="1"/>
</dbReference>
<feature type="domain" description="HTH cro/C1-type" evidence="2">
    <location>
        <begin position="6"/>
        <end position="61"/>
    </location>
</feature>
<name>A0ABV4Z1W8_9BACI</name>
<evidence type="ECO:0000313" key="3">
    <source>
        <dbReference type="EMBL" id="MFB3170664.1"/>
    </source>
</evidence>
<keyword evidence="1" id="KW-0238">DNA-binding</keyword>
<dbReference type="SUPFAM" id="SSF47413">
    <property type="entry name" value="lambda repressor-like DNA-binding domains"/>
    <property type="match status" value="1"/>
</dbReference>
<protein>
    <submittedName>
        <fullName evidence="3">Helix-turn-helix transcriptional regulator</fullName>
    </submittedName>
</protein>
<reference evidence="3 4" key="1">
    <citation type="submission" date="2024-05" db="EMBL/GenBank/DDBJ databases">
        <authorList>
            <person name="Venkateswaran K."/>
        </authorList>
    </citation>
    <scope>NUCLEOTIDE SEQUENCE [LARGE SCALE GENOMIC DNA]</scope>
    <source>
        <strain evidence="3 4">179-C4-2-HS</strain>
    </source>
</reference>
<evidence type="ECO:0000313" key="4">
    <source>
        <dbReference type="Proteomes" id="UP001241748"/>
    </source>
</evidence>
<dbReference type="EMBL" id="JAROBZ020000003">
    <property type="protein sequence ID" value="MFB3170664.1"/>
    <property type="molecule type" value="Genomic_DNA"/>
</dbReference>
<dbReference type="Proteomes" id="UP001241748">
    <property type="component" value="Unassembled WGS sequence"/>
</dbReference>
<evidence type="ECO:0000259" key="2">
    <source>
        <dbReference type="PROSITE" id="PS50943"/>
    </source>
</evidence>
<gene>
    <name evidence="3" type="ORF">P5G62_026465</name>
</gene>
<sequence>MIGRNIYEIRMKKDFTLSELADRAGVSKSYLSNIERNLNRNPSIQVIRKIANVLDVDLKVLLKTGLTEDDQLPDNEWIELVHELQKSGIKKEQLQDFKQVIEFIKWQNRSN</sequence>
<accession>A0ABV4Z1W8</accession>
<comment type="caution">
    <text evidence="3">The sequence shown here is derived from an EMBL/GenBank/DDBJ whole genome shotgun (WGS) entry which is preliminary data.</text>
</comment>
<dbReference type="PROSITE" id="PS50943">
    <property type="entry name" value="HTH_CROC1"/>
    <property type="match status" value="1"/>
</dbReference>
<dbReference type="SMART" id="SM00530">
    <property type="entry name" value="HTH_XRE"/>
    <property type="match status" value="1"/>
</dbReference>
<evidence type="ECO:0000256" key="1">
    <source>
        <dbReference type="ARBA" id="ARBA00023125"/>
    </source>
</evidence>
<dbReference type="InterPro" id="IPR010982">
    <property type="entry name" value="Lambda_DNA-bd_dom_sf"/>
</dbReference>
<dbReference type="PANTHER" id="PTHR46797:SF1">
    <property type="entry name" value="METHYLPHOSPHONATE SYNTHASE"/>
    <property type="match status" value="1"/>
</dbReference>
<proteinExistence type="predicted"/>
<keyword evidence="4" id="KW-1185">Reference proteome</keyword>
<dbReference type="InterPro" id="IPR001387">
    <property type="entry name" value="Cro/C1-type_HTH"/>
</dbReference>
<dbReference type="SUPFAM" id="SSF47406">
    <property type="entry name" value="SinR repressor dimerisation domain-like"/>
    <property type="match status" value="1"/>
</dbReference>
<dbReference type="RefSeq" id="WP_306075910.1">
    <property type="nucleotide sequence ID" value="NZ_JAROBZ020000003.1"/>
</dbReference>
<dbReference type="Gene3D" id="1.10.260.40">
    <property type="entry name" value="lambda repressor-like DNA-binding domains"/>
    <property type="match status" value="1"/>
</dbReference>
<dbReference type="InterPro" id="IPR036281">
    <property type="entry name" value="SinR/SinI_dimer_dom_sf"/>
</dbReference>